<dbReference type="AlphaFoldDB" id="K2GH78"/>
<protein>
    <recommendedName>
        <fullName evidence="2">4'-phosphopantetheinyl transferase domain-containing protein</fullName>
    </recommendedName>
</protein>
<proteinExistence type="predicted"/>
<gene>
    <name evidence="1" type="ORF">ACD_2C00097G0007</name>
</gene>
<reference evidence="1" key="1">
    <citation type="journal article" date="2012" name="Science">
        <title>Fermentation, hydrogen, and sulfur metabolism in multiple uncultivated bacterial phyla.</title>
        <authorList>
            <person name="Wrighton K.C."/>
            <person name="Thomas B.C."/>
            <person name="Sharon I."/>
            <person name="Miller C.S."/>
            <person name="Castelle C.J."/>
            <person name="VerBerkmoes N.C."/>
            <person name="Wilkins M.J."/>
            <person name="Hettich R.L."/>
            <person name="Lipton M.S."/>
            <person name="Williams K.H."/>
            <person name="Long P.E."/>
            <person name="Banfield J.F."/>
        </authorList>
    </citation>
    <scope>NUCLEOTIDE SEQUENCE [LARGE SCALE GENOMIC DNA]</scope>
</reference>
<comment type="caution">
    <text evidence="1">The sequence shown here is derived from an EMBL/GenBank/DDBJ whole genome shotgun (WGS) entry which is preliminary data.</text>
</comment>
<organism evidence="1">
    <name type="scientific">uncultured bacterium</name>
    <name type="common">gcode 4</name>
    <dbReference type="NCBI Taxonomy" id="1234023"/>
    <lineage>
        <taxon>Bacteria</taxon>
        <taxon>environmental samples</taxon>
    </lineage>
</organism>
<sequence>MIRLKLLEMSNDILDEALSYFTPEYLSELREMKNEAFAESIVSRYAVSLLAKEEFWVEHFIPKIDFLEEDFEDFCYSISHKNGNILVWISNDTIWVAIEKLLDRDESDYGYFTPGELQTLGWKNQAAFHIWWTAKKSLIKYFESWIDDIYDIEIIRVTEERNVLWDIAFNLALVLKFEDNYFKVYSWADDNWGFYFSVAA</sequence>
<evidence type="ECO:0008006" key="2">
    <source>
        <dbReference type="Google" id="ProtNLM"/>
    </source>
</evidence>
<dbReference type="EMBL" id="AMFJ01000097">
    <property type="protein sequence ID" value="EKE29784.1"/>
    <property type="molecule type" value="Genomic_DNA"/>
</dbReference>
<evidence type="ECO:0000313" key="1">
    <source>
        <dbReference type="EMBL" id="EKE29784.1"/>
    </source>
</evidence>
<accession>K2GH78</accession>
<name>K2GH78_9BACT</name>